<reference evidence="1 2" key="1">
    <citation type="journal article" date="2017" name="Int. J. Syst. Evol. Microbiol.">
        <title>Arachidicoccus ginsenosidivorans sp. nov., with ginsenoside-converting activity isolated from ginseng cultivating soil.</title>
        <authorList>
            <person name="Siddiqi M.Z."/>
            <person name="Aslam Z."/>
            <person name="Im W.T."/>
        </authorList>
    </citation>
    <scope>NUCLEOTIDE SEQUENCE [LARGE SCALE GENOMIC DNA]</scope>
    <source>
        <strain evidence="1 2">Gsoil 809</strain>
    </source>
</reference>
<organism evidence="1 2">
    <name type="scientific">Arachidicoccus ginsenosidivorans</name>
    <dbReference type="NCBI Taxonomy" id="496057"/>
    <lineage>
        <taxon>Bacteria</taxon>
        <taxon>Pseudomonadati</taxon>
        <taxon>Bacteroidota</taxon>
        <taxon>Chitinophagia</taxon>
        <taxon>Chitinophagales</taxon>
        <taxon>Chitinophagaceae</taxon>
        <taxon>Arachidicoccus</taxon>
    </lineage>
</organism>
<dbReference type="KEGG" id="agi:FSB73_22045"/>
<dbReference type="RefSeq" id="WP_146787354.1">
    <property type="nucleotide sequence ID" value="NZ_CP042434.1"/>
</dbReference>
<dbReference type="EMBL" id="CP042434">
    <property type="protein sequence ID" value="QEC73950.1"/>
    <property type="molecule type" value="Genomic_DNA"/>
</dbReference>
<dbReference type="AlphaFoldDB" id="A0A5B8VR43"/>
<keyword evidence="2" id="KW-1185">Reference proteome</keyword>
<proteinExistence type="predicted"/>
<evidence type="ECO:0000313" key="2">
    <source>
        <dbReference type="Proteomes" id="UP000321291"/>
    </source>
</evidence>
<name>A0A5B8VR43_9BACT</name>
<dbReference type="OrthoDB" id="253409at2"/>
<sequence>MKLYLFILFYFYFVNLTYSQTVWNYKMPPVASVLKFKNDRSEFSKVIFKDLKNYKNLTDLLPKNYVKSGTVDYTVYLQKGLDHFNEVIFPDFPILINSKGLYISSNSKIVFASNSKILMKGNSKELFAIFNVIDSKNISIYFPNLIGDKTTHTGKKGEWGMGIMIKGGQNINISIPKLLILGEMEYIFRMVIF</sequence>
<gene>
    <name evidence="1" type="ORF">FSB73_22045</name>
</gene>
<accession>A0A5B8VR43</accession>
<protein>
    <submittedName>
        <fullName evidence="1">Uncharacterized protein</fullName>
    </submittedName>
</protein>
<dbReference type="Proteomes" id="UP000321291">
    <property type="component" value="Chromosome"/>
</dbReference>
<evidence type="ECO:0000313" key="1">
    <source>
        <dbReference type="EMBL" id="QEC73950.1"/>
    </source>
</evidence>